<organism evidence="1 2">
    <name type="scientific">Solimonas fluminis</name>
    <dbReference type="NCBI Taxonomy" id="2086571"/>
    <lineage>
        <taxon>Bacteria</taxon>
        <taxon>Pseudomonadati</taxon>
        <taxon>Pseudomonadota</taxon>
        <taxon>Gammaproteobacteria</taxon>
        <taxon>Nevskiales</taxon>
        <taxon>Nevskiaceae</taxon>
        <taxon>Solimonas</taxon>
    </lineage>
</organism>
<dbReference type="Proteomes" id="UP000238220">
    <property type="component" value="Unassembled WGS sequence"/>
</dbReference>
<gene>
    <name evidence="1" type="ORF">C3942_20840</name>
</gene>
<dbReference type="RefSeq" id="WP_104232300.1">
    <property type="nucleotide sequence ID" value="NZ_PSNW01000017.1"/>
</dbReference>
<dbReference type="Pfam" id="PF08843">
    <property type="entry name" value="AbiEii"/>
    <property type="match status" value="1"/>
</dbReference>
<protein>
    <recommendedName>
        <fullName evidence="3">Nucleotidyl transferase AbiEii/AbiGii toxin family protein</fullName>
    </recommendedName>
</protein>
<dbReference type="AlphaFoldDB" id="A0A2S5TAJ4"/>
<evidence type="ECO:0000313" key="1">
    <source>
        <dbReference type="EMBL" id="PPE71989.1"/>
    </source>
</evidence>
<dbReference type="OrthoDB" id="163283at2"/>
<proteinExistence type="predicted"/>
<evidence type="ECO:0008006" key="3">
    <source>
        <dbReference type="Google" id="ProtNLM"/>
    </source>
</evidence>
<sequence length="243" mass="27346">MRGLPDKTRGLFERLRVFPAMADYVLVGGTALAMRLEHRLSEDLDFLAAGTIDKHQIFAMLAQLRDQGLKVSRRVDMEAALERGPGDPDPELYSLRWTVDGVKLDFFTKRVYPDGKLLDAATLVSAAPVKDLDSGHIRVASEDSIFLLKAQLPEERIAARDFFDLRVLLRDQRGIPELLQAAETMGAGGELIKQRILYGRRRADDPPVTSLLDIPSDFESCRAWLTEMFNEHERELARRAAGK</sequence>
<dbReference type="EMBL" id="PSNW01000017">
    <property type="protein sequence ID" value="PPE71989.1"/>
    <property type="molecule type" value="Genomic_DNA"/>
</dbReference>
<evidence type="ECO:0000313" key="2">
    <source>
        <dbReference type="Proteomes" id="UP000238220"/>
    </source>
</evidence>
<keyword evidence="2" id="KW-1185">Reference proteome</keyword>
<dbReference type="InterPro" id="IPR014942">
    <property type="entry name" value="AbiEii"/>
</dbReference>
<accession>A0A2S5TAJ4</accession>
<name>A0A2S5TAJ4_9GAMM</name>
<comment type="caution">
    <text evidence="1">The sequence shown here is derived from an EMBL/GenBank/DDBJ whole genome shotgun (WGS) entry which is preliminary data.</text>
</comment>
<reference evidence="1 2" key="1">
    <citation type="submission" date="2018-02" db="EMBL/GenBank/DDBJ databases">
        <title>Genome sequencing of Solimonas sp. HR-BB.</title>
        <authorList>
            <person name="Lee Y."/>
            <person name="Jeon C.O."/>
        </authorList>
    </citation>
    <scope>NUCLEOTIDE SEQUENCE [LARGE SCALE GENOMIC DNA]</scope>
    <source>
        <strain evidence="1 2">HR-BB</strain>
    </source>
</reference>